<feature type="compositionally biased region" description="Polar residues" evidence="1">
    <location>
        <begin position="174"/>
        <end position="185"/>
    </location>
</feature>
<dbReference type="EMBL" id="NOIH01000015">
    <property type="protein sequence ID" value="OYD53247.1"/>
    <property type="molecule type" value="Genomic_DNA"/>
</dbReference>
<dbReference type="Proteomes" id="UP000215181">
    <property type="component" value="Unassembled WGS sequence"/>
</dbReference>
<dbReference type="OrthoDB" id="5625143at2"/>
<feature type="region of interest" description="Disordered" evidence="1">
    <location>
        <begin position="167"/>
        <end position="188"/>
    </location>
</feature>
<evidence type="ECO:0000256" key="1">
    <source>
        <dbReference type="SAM" id="MobiDB-lite"/>
    </source>
</evidence>
<gene>
    <name evidence="2" type="ORF">CGK74_13615</name>
</gene>
<reference evidence="2 3" key="1">
    <citation type="submission" date="2017-07" db="EMBL/GenBank/DDBJ databases">
        <title>Thauera sp. KNDSS-Mac4 genome sequence and assembly.</title>
        <authorList>
            <person name="Mayilraj S."/>
        </authorList>
    </citation>
    <scope>NUCLEOTIDE SEQUENCE [LARGE SCALE GENOMIC DNA]</scope>
    <source>
        <strain evidence="2 3">KNDSS-Mac4</strain>
    </source>
</reference>
<proteinExistence type="predicted"/>
<feature type="region of interest" description="Disordered" evidence="1">
    <location>
        <begin position="278"/>
        <end position="301"/>
    </location>
</feature>
<keyword evidence="3" id="KW-1185">Reference proteome</keyword>
<name>A0A235EXG6_9RHOO</name>
<dbReference type="Pfam" id="PF05929">
    <property type="entry name" value="Phage_GPO"/>
    <property type="match status" value="1"/>
</dbReference>
<evidence type="ECO:0000313" key="3">
    <source>
        <dbReference type="Proteomes" id="UP000215181"/>
    </source>
</evidence>
<accession>A0A235EXG6</accession>
<dbReference type="RefSeq" id="WP_094268988.1">
    <property type="nucleotide sequence ID" value="NZ_NOIH01000015.1"/>
</dbReference>
<organism evidence="2 3">
    <name type="scientific">Thauera propionica</name>
    <dbReference type="NCBI Taxonomy" id="2019431"/>
    <lineage>
        <taxon>Bacteria</taxon>
        <taxon>Pseudomonadati</taxon>
        <taxon>Pseudomonadota</taxon>
        <taxon>Betaproteobacteria</taxon>
        <taxon>Rhodocyclales</taxon>
        <taxon>Zoogloeaceae</taxon>
        <taxon>Thauera</taxon>
    </lineage>
</organism>
<protein>
    <recommendedName>
        <fullName evidence="4">Phage capsid protein</fullName>
    </recommendedName>
</protein>
<evidence type="ECO:0008006" key="4">
    <source>
        <dbReference type="Google" id="ProtNLM"/>
    </source>
</evidence>
<sequence>MAAKSKFFRVGTEGDTTDGRKIERSWIQDMAAHFNRDLYGARVWLEHLRGLYPDSTFRAYGDVIALEAREVEDGKLALFAQIDPTDDLVAMNKARQKLYTSMEVDPNFARRGHAYLIGLAVTDTPASLGTEMLAFSAANPDASPLKARKVSPDNIFTAAIPTTIEFEDEMDPKNPQNKPAATTTPPAEDKTLLARIKELVGVKPEPQPAPAAPQFSADDIAGSFTALAEAHAKQVAAFSAARTEDAATIKALQDQVTALTAGLEEVSKAFDAFRAQLDAEPAPNNQRPAATGGDGKVVTDC</sequence>
<dbReference type="AlphaFoldDB" id="A0A235EXG6"/>
<dbReference type="InterPro" id="IPR009228">
    <property type="entry name" value="Capsid_scaffold_GpO"/>
</dbReference>
<comment type="caution">
    <text evidence="2">The sequence shown here is derived from an EMBL/GenBank/DDBJ whole genome shotgun (WGS) entry which is preliminary data.</text>
</comment>
<evidence type="ECO:0000313" key="2">
    <source>
        <dbReference type="EMBL" id="OYD53247.1"/>
    </source>
</evidence>